<accession>A0A9N9HPN7</accession>
<dbReference type="OrthoDB" id="630895at2759"/>
<sequence>MEVSSSIRFAGPFNLPISSTEDRFYLSAIQECDAPNIYSILCPTNILSADIHKWSRLIPNPYSLSDAEFFVSKCLSLYSETHTCTTWAIRNDQKEFIGCIGLLLLGESSYNISSDFYLSESSYEIGYYISPNYRNLGITSSALKFVCDEIVFSGLGLSHLYAMVFVGNVKSERILKKSGFKFEKILKDASVKNDKK</sequence>
<feature type="domain" description="N-acetyltransferase" evidence="4">
    <location>
        <begin position="38"/>
        <end position="196"/>
    </location>
</feature>
<dbReference type="Gene3D" id="3.40.630.30">
    <property type="match status" value="1"/>
</dbReference>
<keyword evidence="6" id="KW-1185">Reference proteome</keyword>
<protein>
    <submittedName>
        <fullName evidence="5">19680_t:CDS:1</fullName>
    </submittedName>
</protein>
<evidence type="ECO:0000256" key="3">
    <source>
        <dbReference type="ARBA" id="ARBA00038502"/>
    </source>
</evidence>
<keyword evidence="2" id="KW-0012">Acyltransferase</keyword>
<dbReference type="InterPro" id="IPR016181">
    <property type="entry name" value="Acyl_CoA_acyltransferase"/>
</dbReference>
<dbReference type="InterPro" id="IPR051531">
    <property type="entry name" value="N-acetyltransferase"/>
</dbReference>
<feature type="non-terminal residue" evidence="5">
    <location>
        <position position="196"/>
    </location>
</feature>
<evidence type="ECO:0000259" key="4">
    <source>
        <dbReference type="PROSITE" id="PS51186"/>
    </source>
</evidence>
<dbReference type="SUPFAM" id="SSF55729">
    <property type="entry name" value="Acyl-CoA N-acyltransferases (Nat)"/>
    <property type="match status" value="1"/>
</dbReference>
<evidence type="ECO:0000256" key="2">
    <source>
        <dbReference type="ARBA" id="ARBA00023315"/>
    </source>
</evidence>
<dbReference type="PROSITE" id="PS51186">
    <property type="entry name" value="GNAT"/>
    <property type="match status" value="1"/>
</dbReference>
<evidence type="ECO:0000256" key="1">
    <source>
        <dbReference type="ARBA" id="ARBA00022679"/>
    </source>
</evidence>
<dbReference type="Pfam" id="PF13302">
    <property type="entry name" value="Acetyltransf_3"/>
    <property type="match status" value="1"/>
</dbReference>
<dbReference type="PANTHER" id="PTHR43792:SF8">
    <property type="entry name" value="[RIBOSOMAL PROTEIN US5]-ALANINE N-ACETYLTRANSFERASE"/>
    <property type="match status" value="1"/>
</dbReference>
<dbReference type="InterPro" id="IPR000182">
    <property type="entry name" value="GNAT_dom"/>
</dbReference>
<keyword evidence="1" id="KW-0808">Transferase</keyword>
<gene>
    <name evidence="5" type="ORF">CPELLU_LOCUS11766</name>
</gene>
<dbReference type="EMBL" id="CAJVQA010010701">
    <property type="protein sequence ID" value="CAG8699878.1"/>
    <property type="molecule type" value="Genomic_DNA"/>
</dbReference>
<name>A0A9N9HPN7_9GLOM</name>
<evidence type="ECO:0000313" key="5">
    <source>
        <dbReference type="EMBL" id="CAG8699878.1"/>
    </source>
</evidence>
<proteinExistence type="inferred from homology"/>
<comment type="caution">
    <text evidence="5">The sequence shown here is derived from an EMBL/GenBank/DDBJ whole genome shotgun (WGS) entry which is preliminary data.</text>
</comment>
<dbReference type="GO" id="GO:0016747">
    <property type="term" value="F:acyltransferase activity, transferring groups other than amino-acyl groups"/>
    <property type="evidence" value="ECO:0007669"/>
    <property type="project" value="InterPro"/>
</dbReference>
<reference evidence="5" key="1">
    <citation type="submission" date="2021-06" db="EMBL/GenBank/DDBJ databases">
        <authorList>
            <person name="Kallberg Y."/>
            <person name="Tangrot J."/>
            <person name="Rosling A."/>
        </authorList>
    </citation>
    <scope>NUCLEOTIDE SEQUENCE</scope>
    <source>
        <strain evidence="5">FL966</strain>
    </source>
</reference>
<dbReference type="Proteomes" id="UP000789759">
    <property type="component" value="Unassembled WGS sequence"/>
</dbReference>
<dbReference type="PANTHER" id="PTHR43792">
    <property type="entry name" value="GNAT FAMILY, PUTATIVE (AFU_ORTHOLOGUE AFUA_3G00765)-RELATED-RELATED"/>
    <property type="match status" value="1"/>
</dbReference>
<comment type="similarity">
    <text evidence="3">Belongs to the acetyltransferase family. RimJ subfamily.</text>
</comment>
<dbReference type="AlphaFoldDB" id="A0A9N9HPN7"/>
<organism evidence="5 6">
    <name type="scientific">Cetraspora pellucida</name>
    <dbReference type="NCBI Taxonomy" id="1433469"/>
    <lineage>
        <taxon>Eukaryota</taxon>
        <taxon>Fungi</taxon>
        <taxon>Fungi incertae sedis</taxon>
        <taxon>Mucoromycota</taxon>
        <taxon>Glomeromycotina</taxon>
        <taxon>Glomeromycetes</taxon>
        <taxon>Diversisporales</taxon>
        <taxon>Gigasporaceae</taxon>
        <taxon>Cetraspora</taxon>
    </lineage>
</organism>
<evidence type="ECO:0000313" key="6">
    <source>
        <dbReference type="Proteomes" id="UP000789759"/>
    </source>
</evidence>